<name>A0A3F3GZR9_9LACO</name>
<evidence type="ECO:0000259" key="3">
    <source>
        <dbReference type="Pfam" id="PF07564"/>
    </source>
</evidence>
<proteinExistence type="predicted"/>
<organism evidence="4 5">
    <name type="scientific">Fructobacillus pseudoficulneus</name>
    <dbReference type="NCBI Taxonomy" id="220714"/>
    <lineage>
        <taxon>Bacteria</taxon>
        <taxon>Bacillati</taxon>
        <taxon>Bacillota</taxon>
        <taxon>Bacilli</taxon>
        <taxon>Lactobacillales</taxon>
        <taxon>Lactobacillaceae</taxon>
        <taxon>Fructobacillus</taxon>
    </lineage>
</organism>
<keyword evidence="5" id="KW-1185">Reference proteome</keyword>
<feature type="domain" description="DUF1542" evidence="3">
    <location>
        <begin position="483"/>
        <end position="554"/>
    </location>
</feature>
<evidence type="ECO:0000313" key="4">
    <source>
        <dbReference type="EMBL" id="GAP03392.1"/>
    </source>
</evidence>
<dbReference type="Pfam" id="PF07564">
    <property type="entry name" value="DUF1542"/>
    <property type="match status" value="1"/>
</dbReference>
<reference evidence="4 5" key="1">
    <citation type="journal article" date="2015" name="BMC Genomics">
        <title>Comparative genomics of Fructobacillus spp. and Leuconostoc spp. reveals niche-specific evolution of Fructobacillus spp.</title>
        <authorList>
            <person name="Endo A."/>
            <person name="Tanizawa Y."/>
            <person name="Tanaka N."/>
            <person name="Maeno S."/>
            <person name="Kumar H."/>
            <person name="Shiwa Y."/>
            <person name="Okada S."/>
            <person name="Yoshikawa H."/>
            <person name="Dicks L."/>
            <person name="Nakagawa J."/>
            <person name="Arita M."/>
        </authorList>
    </citation>
    <scope>NUCLEOTIDE SEQUENCE [LARGE SCALE GENOMIC DNA]</scope>
    <source>
        <strain evidence="4 5">DSM 15468</strain>
    </source>
</reference>
<evidence type="ECO:0000256" key="1">
    <source>
        <dbReference type="SAM" id="Coils"/>
    </source>
</evidence>
<sequence length="2141" mass="223082">MSSYGDIVKGQINNDPTLLDADKSTQKGKVDAAVSSGDTTLTNADTSAQSLADALAQLEKNLDQLHQPGLDVSTQQANAKTKLAGVAKSTKQTITNDLTLTEAIRQAQRGAVDQTVTTANSNIMTATTAQAIANAEAQGEAAVGNDYRTGDSLDDQKTNAQGQLTSAYNAAASAIQNDVTLTNAVKQTQKATLDANYQNGKSAIQSAGSAQLISDTEFSWAQTLSNSHTVGKDLATQRIDAQTALKTQYTQTKNALLADKTLLTAENQQQAANIDRAYNAAVASLADNQTPNAQAIADAVTTGKANIQAQFVPGDSIGDQQKAAIDAVNQATNDADNLIGQDPTLTTDNVNQQVSNVSAAAKAIIAKISAATDAQTIANAIVNVEERLASLHVPGQSVDTQKGAAGTAVNGAGDQAKQGIQGDPTLNQQTKDAQKAAVNNIVSKAIAAINAETLAAKIDADKQQAIADINAQHKQGQQISDQQTNAIAAITQEANTVKTAIDQDDTSDSSTKDSQKGNVDQAVQQATKNINAATTADTIAAAQTTGINSIDAAHLPGTGISAQRQAALDKVQAEANSVKAAIQADNTLDTATVTSQLANVDTALSAARAAIQAETVTNSDEIGHARDAGIANIDQQYQLGLALSQQQGNAQAQLATYAGSNTSSSGIWHDIDSDVTLTNDQKSQQEQALSNALDSAKTTIGSATNAQAIKDAVANAKTAMTQAHVIGAPVDQQRQLTYRAFLSYAQDVQAAITLDPNLTAAEKQTQMNNLNVVIQNAQSSFAASQITNAQQIAEAKTATSSALAAVKQPSAVNFATRRSQAVSSLDDELTTINSAINQDGTLLATDKSNQKQAAQQAHDAAVTAVQQAGDAETIVEQLAAGIKNIDGAHSSGTAVATQQANAIAILTQTAKDTKKAITNDVSLLEATRASQRSQIDTDLQTVIAAINGISSGDATAADQIQADQTQWNKTIANDHVSGTALAEQKASQKTALENYAGSDSNHQGVWSAIDTDVTLTDADKATQKANLASALSTYEGDIDAAPDAQTLSDLIAKANSAMDASHSAGVSLADRLVAANKQLASKVVQVKAQIAGDPTLTDADVISQSNAVDTAVKELQNELNNDQNAQAIVNTLTNGLTTIAGKYQQQKSLADRRTDATNAINQAVTQAKTAIDTDPTLNKADRTAQEAAVDQAVSTMTDSLNQADTAQKILNVQNTLVQAAAGVHSAGQPIADQQKAANADLEKTADQINQAITADVNLTNAQKTAERANVASALNTAEQAINGLNDAQQILDEKSRQTITIQSQHPLPRQLSDLISDARNAFQTEYSGIHQVIQNDNTLNNSSRASQFAALSNALQAANDSLTGVNNAQQLADVQDKGMKQIDSSHVVGTPLSQQIQAAKDQLTSLADKLNTAVMNDVNLLDSSKTTREGLLTATLSKYTNQLDAANQPNSTANGQTVLDLLQAATTALNNDRTSDDGNGGSQDQPLADQIAAAVKQVSQKSVAVQNLINGDNSLVQSMIDDQTASNTSISNQAITDIKAAVNAQGLANRLSKALQDLNGVYQTNPTSLDDQKAQAIKDFNALYGTVQGQIKNDTGLTSSQKATQLANLDQEKTQGTSQINNVNRAIDLAGIATTVDADLKQAHQVGTNIDVLRQNEQNWYNQQVKSLATTLSASQLSDADSQSVNGAINAAEQTIQGQINSAQNADDLVAMHSSAVTNFANLTVQVKQAQARYTIIATAADQVAAINNDASLTKSGTTGKDAQTSQVNCQRDSLLTSITSAQTTDQVATILSNGVTALEGIHQSAAQTFDQQQSAANTNATAAETAVSKAISDANSNQKISADQNTQLTGVVSQATNDFNAAIKAAKNADDINAAVNQLNTTLANAQLTLQKNQSTNAVNQAAQTVETAIDQDPTLDAGQKATQKQAVQAQQQTANQQIENASTTAAAQAIESNFTSTVPQLHIAGQAIADRRANLKQLVATAVAAANRAIHNDNTLDSAAKQAQLKQVIDAQTTANKAIDAAQNAADGVQAEVNGVNTISALHQAGPISVSQMKANFLALVESLAGTAKQNIGKATTLTADQVNQVTRDATFVHDLSYLNANDAEDADDFETLSNNVQNLYTTVDIELHQLVGLQPIMV</sequence>
<dbReference type="Proteomes" id="UP000061227">
    <property type="component" value="Unassembled WGS sequence"/>
</dbReference>
<dbReference type="InterPro" id="IPR011439">
    <property type="entry name" value="DUF1542"/>
</dbReference>
<feature type="coiled-coil region" evidence="1">
    <location>
        <begin position="1231"/>
        <end position="1297"/>
    </location>
</feature>
<dbReference type="EMBL" id="DF968069">
    <property type="protein sequence ID" value="GAP03392.1"/>
    <property type="molecule type" value="Genomic_DNA"/>
</dbReference>
<evidence type="ECO:0000313" key="5">
    <source>
        <dbReference type="Proteomes" id="UP000061227"/>
    </source>
</evidence>
<feature type="region of interest" description="Disordered" evidence="2">
    <location>
        <begin position="499"/>
        <end position="521"/>
    </location>
</feature>
<accession>A0A3F3GZR9</accession>
<protein>
    <recommendedName>
        <fullName evidence="3">DUF1542 domain-containing protein</fullName>
    </recommendedName>
</protein>
<gene>
    <name evidence="4" type="ORF">FPFC_070070</name>
</gene>
<dbReference type="STRING" id="220714.SAMN05660469_1353"/>
<keyword evidence="1" id="KW-0175">Coiled coil</keyword>
<evidence type="ECO:0000256" key="2">
    <source>
        <dbReference type="SAM" id="MobiDB-lite"/>
    </source>
</evidence>
<feature type="region of interest" description="Disordered" evidence="2">
    <location>
        <begin position="1"/>
        <end position="26"/>
    </location>
</feature>